<name>A0A1J4KFV1_9EUKA</name>
<accession>A0A1J4KFV1</accession>
<protein>
    <submittedName>
        <fullName evidence="1">Uncharacterized protein</fullName>
    </submittedName>
</protein>
<dbReference type="GeneID" id="94826616"/>
<dbReference type="SUPFAM" id="SSF51126">
    <property type="entry name" value="Pectin lyase-like"/>
    <property type="match status" value="1"/>
</dbReference>
<gene>
    <name evidence="1" type="ORF">TRFO_04458</name>
</gene>
<dbReference type="VEuPathDB" id="TrichDB:TRFO_04458"/>
<dbReference type="AlphaFoldDB" id="A0A1J4KFV1"/>
<comment type="caution">
    <text evidence="1">The sequence shown here is derived from an EMBL/GenBank/DDBJ whole genome shotgun (WGS) entry which is preliminary data.</text>
</comment>
<evidence type="ECO:0000313" key="1">
    <source>
        <dbReference type="EMBL" id="OHT09906.1"/>
    </source>
</evidence>
<evidence type="ECO:0000313" key="2">
    <source>
        <dbReference type="Proteomes" id="UP000179807"/>
    </source>
</evidence>
<organism evidence="1 2">
    <name type="scientific">Tritrichomonas foetus</name>
    <dbReference type="NCBI Taxonomy" id="1144522"/>
    <lineage>
        <taxon>Eukaryota</taxon>
        <taxon>Metamonada</taxon>
        <taxon>Parabasalia</taxon>
        <taxon>Tritrichomonadida</taxon>
        <taxon>Tritrichomonadidae</taxon>
        <taxon>Tritrichomonas</taxon>
    </lineage>
</organism>
<keyword evidence="2" id="KW-1185">Reference proteome</keyword>
<sequence length="161" mass="17968">MLFLLLFLIKSDDFDIFIEDCNFENNNGDGSAVKITAPGSVLILYTIFRNNSFLQSTVDLGPSVRGEVKQTSFQNNTGIDLKSVEKLDFDNICLSKPQGGGGIIQGGQEVELDSDYYNCDYMTMRPTAQFTVDNVPIPKRRSIVKFGFFTFLLLEASDSIH</sequence>
<dbReference type="InterPro" id="IPR011050">
    <property type="entry name" value="Pectin_lyase_fold/virulence"/>
</dbReference>
<reference evidence="1" key="1">
    <citation type="submission" date="2016-10" db="EMBL/GenBank/DDBJ databases">
        <authorList>
            <person name="Benchimol M."/>
            <person name="Almeida L.G."/>
            <person name="Vasconcelos A.T."/>
            <person name="Perreira-Neves A."/>
            <person name="Rosa I.A."/>
            <person name="Tasca T."/>
            <person name="Bogo M.R."/>
            <person name="de Souza W."/>
        </authorList>
    </citation>
    <scope>NUCLEOTIDE SEQUENCE [LARGE SCALE GENOMIC DNA]</scope>
    <source>
        <strain evidence="1">K</strain>
    </source>
</reference>
<dbReference type="RefSeq" id="XP_068363042.1">
    <property type="nucleotide sequence ID" value="XM_068491912.1"/>
</dbReference>
<dbReference type="Proteomes" id="UP000179807">
    <property type="component" value="Unassembled WGS sequence"/>
</dbReference>
<dbReference type="EMBL" id="MLAK01000627">
    <property type="protein sequence ID" value="OHT09906.1"/>
    <property type="molecule type" value="Genomic_DNA"/>
</dbReference>
<proteinExistence type="predicted"/>